<dbReference type="GO" id="GO:0048471">
    <property type="term" value="C:perinuclear region of cytoplasm"/>
    <property type="evidence" value="ECO:0007669"/>
    <property type="project" value="TreeGrafter"/>
</dbReference>
<evidence type="ECO:0000313" key="3">
    <source>
        <dbReference type="EMBL" id="EJP63235.1"/>
    </source>
</evidence>
<organism evidence="3 4">
    <name type="scientific">Beauveria bassiana (strain ARSEF 2860)</name>
    <name type="common">White muscardine disease fungus</name>
    <name type="synonym">Tritirachium shiotae</name>
    <dbReference type="NCBI Taxonomy" id="655819"/>
    <lineage>
        <taxon>Eukaryota</taxon>
        <taxon>Fungi</taxon>
        <taxon>Dikarya</taxon>
        <taxon>Ascomycota</taxon>
        <taxon>Pezizomycotina</taxon>
        <taxon>Sordariomycetes</taxon>
        <taxon>Hypocreomycetidae</taxon>
        <taxon>Hypocreales</taxon>
        <taxon>Cordycipitaceae</taxon>
        <taxon>Beauveria</taxon>
    </lineage>
</organism>
<dbReference type="PANTHER" id="PTHR12323:SF0">
    <property type="entry name" value="CALCIUM HOMEOSTASIS ENDOPLASMIC RETICULUM PROTEIN"/>
    <property type="match status" value="1"/>
</dbReference>
<feature type="compositionally biased region" description="Low complexity" evidence="1">
    <location>
        <begin position="326"/>
        <end position="348"/>
    </location>
</feature>
<feature type="region of interest" description="Disordered" evidence="1">
    <location>
        <begin position="453"/>
        <end position="509"/>
    </location>
</feature>
<proteinExistence type="predicted"/>
<feature type="compositionally biased region" description="Low complexity" evidence="1">
    <location>
        <begin position="363"/>
        <end position="378"/>
    </location>
</feature>
<dbReference type="OrthoDB" id="21470at2759"/>
<evidence type="ECO:0000313" key="4">
    <source>
        <dbReference type="Proteomes" id="UP000002762"/>
    </source>
</evidence>
<gene>
    <name evidence="3" type="ORF">BBA_07835</name>
</gene>
<dbReference type="Pfam" id="PF04818">
    <property type="entry name" value="CID"/>
    <property type="match status" value="1"/>
</dbReference>
<dbReference type="InterPro" id="IPR008942">
    <property type="entry name" value="ENTH_VHS"/>
</dbReference>
<dbReference type="GeneID" id="19890847"/>
<dbReference type="InterPro" id="IPR006569">
    <property type="entry name" value="CID_dom"/>
</dbReference>
<accession>J4VY33</accession>
<dbReference type="EMBL" id="JH725177">
    <property type="protein sequence ID" value="EJP63235.1"/>
    <property type="molecule type" value="Genomic_DNA"/>
</dbReference>
<feature type="domain" description="CID" evidence="2">
    <location>
        <begin position="25"/>
        <end position="174"/>
    </location>
</feature>
<dbReference type="STRING" id="655819.J4VY33"/>
<evidence type="ECO:0000256" key="1">
    <source>
        <dbReference type="SAM" id="MobiDB-lite"/>
    </source>
</evidence>
<dbReference type="InParanoid" id="J4VY33"/>
<dbReference type="PROSITE" id="PS51391">
    <property type="entry name" value="CID"/>
    <property type="match status" value="1"/>
</dbReference>
<dbReference type="PANTHER" id="PTHR12323">
    <property type="entry name" value="SR-RELATED CTD ASSOCIATED FACTOR 6"/>
    <property type="match status" value="1"/>
</dbReference>
<dbReference type="Gene3D" id="1.25.40.90">
    <property type="match status" value="1"/>
</dbReference>
<feature type="compositionally biased region" description="Pro residues" evidence="1">
    <location>
        <begin position="459"/>
        <end position="469"/>
    </location>
</feature>
<feature type="compositionally biased region" description="Pro residues" evidence="1">
    <location>
        <begin position="403"/>
        <end position="433"/>
    </location>
</feature>
<keyword evidence="4" id="KW-1185">Reference proteome</keyword>
<protein>
    <recommendedName>
        <fullName evidence="2">CID domain-containing protein</fullName>
    </recommendedName>
</protein>
<sequence length="509" mass="55120">MASPELAIAKAALSAALFKADPVSLSRPDVDALFPLLDAAIAQCSRHNVQSCKDWIMTNVASSTARCANLAKYLAALSRGFSTDSAPRPSLKRKRMHILYILSDALHHAARMNNRVCADAWAAHLVTLVAAAASFDKCPKHKAKLDTLISLWSEKQYFAVDLLSQLRDAVSKNGNVSAPASQADAAPQTASFKLAKDTPYMLPYSHGDTSTPWYDLPVGTWLPHLTPNSARPMVPDRIRPIQLAAGPADGVLVDAVKKLLRSADRIYGSGNEISADDGSGDLEDINELGERFVLDQATGDVLHADTYYGWSRPFCTKMRARRTQTPRSYSRGRSYSRSVSSQSRSPSPSRKRPRRYSSDSRSRTPSPRARSRSRSASPDGRYRRSPPRAHINIPLPGGSGGLPPAPAPPPPAGFLGQWPPPPPPPPPHLPPGVPNWAADPAVMSQMMAAWSASQGLLPQLPPPPPPPPQGYQGGYNHSNGFQQGNFHNRRGGYSNNQHGRGGFDRGRGR</sequence>
<dbReference type="Proteomes" id="UP000002762">
    <property type="component" value="Unassembled WGS sequence"/>
</dbReference>
<name>J4VY33_BEAB2</name>
<dbReference type="HOGENOM" id="CLU_021915_1_0_1"/>
<evidence type="ECO:0000259" key="2">
    <source>
        <dbReference type="PROSITE" id="PS51391"/>
    </source>
</evidence>
<reference evidence="3 4" key="1">
    <citation type="journal article" date="2012" name="Sci. Rep.">
        <title>Genomic perspectives on the evolution of fungal entomopathogenicity in Beauveria bassiana.</title>
        <authorList>
            <person name="Xiao G."/>
            <person name="Ying S.H."/>
            <person name="Zheng P."/>
            <person name="Wang Z.L."/>
            <person name="Zhang S."/>
            <person name="Xie X.Q."/>
            <person name="Shang Y."/>
            <person name="St Leger R.J."/>
            <person name="Zhao G.P."/>
            <person name="Wang C."/>
            <person name="Feng M.G."/>
        </authorList>
    </citation>
    <scope>NUCLEOTIDE SEQUENCE [LARGE SCALE GENOMIC DNA]</scope>
    <source>
        <strain evidence="3 4">ARSEF 2860</strain>
    </source>
</reference>
<feature type="region of interest" description="Disordered" evidence="1">
    <location>
        <begin position="319"/>
        <end position="433"/>
    </location>
</feature>
<dbReference type="AlphaFoldDB" id="J4VY33"/>
<dbReference type="GO" id="GO:0006874">
    <property type="term" value="P:intracellular calcium ion homeostasis"/>
    <property type="evidence" value="ECO:0007669"/>
    <property type="project" value="TreeGrafter"/>
</dbReference>
<feature type="compositionally biased region" description="Polar residues" evidence="1">
    <location>
        <begin position="476"/>
        <end position="486"/>
    </location>
</feature>
<dbReference type="RefSeq" id="XP_008601154.1">
    <property type="nucleotide sequence ID" value="XM_008602932.1"/>
</dbReference>